<dbReference type="EMBL" id="JAVREM010000013">
    <property type="protein sequence ID" value="MDT0319385.1"/>
    <property type="molecule type" value="Genomic_DNA"/>
</dbReference>
<dbReference type="InterPro" id="IPR042070">
    <property type="entry name" value="PucR_C-HTH_sf"/>
</dbReference>
<dbReference type="InterPro" id="IPR025736">
    <property type="entry name" value="PucR_C-HTH_dom"/>
</dbReference>
<reference evidence="3" key="1">
    <citation type="submission" date="2023-07" db="EMBL/GenBank/DDBJ databases">
        <title>30 novel species of actinomycetes from the DSMZ collection.</title>
        <authorList>
            <person name="Nouioui I."/>
        </authorList>
    </citation>
    <scope>NUCLEOTIDE SEQUENCE [LARGE SCALE GENOMIC DNA]</scope>
    <source>
        <strain evidence="3">DSM 44918</strain>
    </source>
</reference>
<proteinExistence type="predicted"/>
<protein>
    <submittedName>
        <fullName evidence="2">Helix-turn-helix domain-containing protein</fullName>
    </submittedName>
</protein>
<evidence type="ECO:0000313" key="2">
    <source>
        <dbReference type="EMBL" id="MDT0319385.1"/>
    </source>
</evidence>
<keyword evidence="3" id="KW-1185">Reference proteome</keyword>
<comment type="caution">
    <text evidence="2">The sequence shown here is derived from an EMBL/GenBank/DDBJ whole genome shotgun (WGS) entry which is preliminary data.</text>
</comment>
<dbReference type="InterPro" id="IPR051448">
    <property type="entry name" value="CdaR-like_regulators"/>
</dbReference>
<dbReference type="Pfam" id="PF13556">
    <property type="entry name" value="HTH_30"/>
    <property type="match status" value="1"/>
</dbReference>
<dbReference type="Proteomes" id="UP001183420">
    <property type="component" value="Unassembled WGS sequence"/>
</dbReference>
<evidence type="ECO:0000259" key="1">
    <source>
        <dbReference type="Pfam" id="PF13556"/>
    </source>
</evidence>
<dbReference type="PANTHER" id="PTHR33744">
    <property type="entry name" value="CARBOHYDRATE DIACID REGULATOR"/>
    <property type="match status" value="1"/>
</dbReference>
<dbReference type="Gene3D" id="1.10.10.2840">
    <property type="entry name" value="PucR C-terminal helix-turn-helix domain"/>
    <property type="match status" value="1"/>
</dbReference>
<accession>A0ABU2LPG7</accession>
<organism evidence="2 3">
    <name type="scientific">Streptomyces millisiae</name>
    <dbReference type="NCBI Taxonomy" id="3075542"/>
    <lineage>
        <taxon>Bacteria</taxon>
        <taxon>Bacillati</taxon>
        <taxon>Actinomycetota</taxon>
        <taxon>Actinomycetes</taxon>
        <taxon>Kitasatosporales</taxon>
        <taxon>Streptomycetaceae</taxon>
        <taxon>Streptomyces</taxon>
    </lineage>
</organism>
<sequence>MSRLFPSLRDRLDGNARRAVEVYTRELPEYREVTREAKARAAMLDFAVLLRRREVELGAEDAPFTEADLAMLRAFGAERGARGVSLAAQRRVLGLHSVLTLREVQEAAGPNDVDHVMHMLGWLSVQGAVAQHAYTEGFVAGQRRFLPVAARVRRLAGELLADGPAAAALAEGLGMPLPATFLVTVLRVTGPPLPATPGRGDALVDALLKHHPRTPMTWHEPDLFAALLPVRADAPVGDDADDPAEGPELAAAERRALRLADDFARLTGRPCSAGGTPGRPGRLAQAVRLAARISRVAPAEAVPRRLYAVRDVFVELGTTQVPQVERWLRDLGSRLATGPDLVATLDAFYRHDMNRLKTALALHIHPRTLDYRLRRVRELVGMEAGSTQGVRTLSAVVAAMSAGRWSPDPPAGGRP</sequence>
<gene>
    <name evidence="2" type="ORF">RNC47_13660</name>
</gene>
<feature type="domain" description="PucR C-terminal helix-turn-helix" evidence="1">
    <location>
        <begin position="341"/>
        <end position="393"/>
    </location>
</feature>
<dbReference type="RefSeq" id="WP_311598648.1">
    <property type="nucleotide sequence ID" value="NZ_JAVREM010000013.1"/>
</dbReference>
<evidence type="ECO:0000313" key="3">
    <source>
        <dbReference type="Proteomes" id="UP001183420"/>
    </source>
</evidence>
<name>A0ABU2LPG7_9ACTN</name>